<dbReference type="EMBL" id="LAZR01000806">
    <property type="protein sequence ID" value="KKN57384.1"/>
    <property type="molecule type" value="Genomic_DNA"/>
</dbReference>
<accession>A0A0F9RRT0</accession>
<dbReference type="AlphaFoldDB" id="A0A0F9RRT0"/>
<sequence length="239" mass="24002">MLLIPARGGGGGGGAGLDPKASVRLATDAPLPAFTAAGSGIGKTLTANANGALTVDGVAVALNNRVAVKDEATSDPDHGIYTVTQVGSGSLPWILTRATDADQDSEVTAGMFFFVTEGTVNGDTGWILVTNDPIVVDTTPLQFSEFTRLGAVVAGAGLIKILNTIAAELHTTADLQGAGADGGTSGLELDVTGVAGKMRAKVDPIGGIQRQAAGLALDIILDTDGTIVIDSDGEFVDTE</sequence>
<comment type="caution">
    <text evidence="1">The sequence shown here is derived from an EMBL/GenBank/DDBJ whole genome shotgun (WGS) entry which is preliminary data.</text>
</comment>
<proteinExistence type="predicted"/>
<protein>
    <submittedName>
        <fullName evidence="1">Uncharacterized protein</fullName>
    </submittedName>
</protein>
<reference evidence="1" key="1">
    <citation type="journal article" date="2015" name="Nature">
        <title>Complex archaea that bridge the gap between prokaryotes and eukaryotes.</title>
        <authorList>
            <person name="Spang A."/>
            <person name="Saw J.H."/>
            <person name="Jorgensen S.L."/>
            <person name="Zaremba-Niedzwiedzka K."/>
            <person name="Martijn J."/>
            <person name="Lind A.E."/>
            <person name="van Eijk R."/>
            <person name="Schleper C."/>
            <person name="Guy L."/>
            <person name="Ettema T.J."/>
        </authorList>
    </citation>
    <scope>NUCLEOTIDE SEQUENCE</scope>
</reference>
<evidence type="ECO:0000313" key="1">
    <source>
        <dbReference type="EMBL" id="KKN57384.1"/>
    </source>
</evidence>
<gene>
    <name evidence="1" type="ORF">LCGC14_0562900</name>
</gene>
<name>A0A0F9RRT0_9ZZZZ</name>
<organism evidence="1">
    <name type="scientific">marine sediment metagenome</name>
    <dbReference type="NCBI Taxonomy" id="412755"/>
    <lineage>
        <taxon>unclassified sequences</taxon>
        <taxon>metagenomes</taxon>
        <taxon>ecological metagenomes</taxon>
    </lineage>
</organism>